<organism evidence="1 2">
    <name type="scientific">Methylobacterium gregans</name>
    <dbReference type="NCBI Taxonomy" id="374424"/>
    <lineage>
        <taxon>Bacteria</taxon>
        <taxon>Pseudomonadati</taxon>
        <taxon>Pseudomonadota</taxon>
        <taxon>Alphaproteobacteria</taxon>
        <taxon>Hyphomicrobiales</taxon>
        <taxon>Methylobacteriaceae</taxon>
        <taxon>Methylobacterium</taxon>
    </lineage>
</organism>
<dbReference type="AlphaFoldDB" id="A0AA37HSM4"/>
<dbReference type="PANTHER" id="PTHR36922:SF1">
    <property type="entry name" value="DUF1993 DOMAIN-CONTAINING PROTEIN"/>
    <property type="match status" value="1"/>
</dbReference>
<evidence type="ECO:0000313" key="2">
    <source>
        <dbReference type="Proteomes" id="UP001055108"/>
    </source>
</evidence>
<dbReference type="InterPro" id="IPR018531">
    <property type="entry name" value="DUF1993"/>
</dbReference>
<dbReference type="Pfam" id="PF09351">
    <property type="entry name" value="DUF1993"/>
    <property type="match status" value="1"/>
</dbReference>
<dbReference type="PANTHER" id="PTHR36922">
    <property type="entry name" value="BLL2446 PROTEIN"/>
    <property type="match status" value="1"/>
</dbReference>
<dbReference type="Proteomes" id="UP001055108">
    <property type="component" value="Unassembled WGS sequence"/>
</dbReference>
<keyword evidence="2" id="KW-1185">Reference proteome</keyword>
<proteinExistence type="predicted"/>
<sequence length="201" mass="22085">MVVIAPSLLLCTIRAMTTTTLLIPTYQHMLQTLSGLLDKAEQQMPDRAEALLAARLATDMFPLAAQVRFAAFQAQEAVFRLRGERVPGWLEAIAAEGRNAGDTCGSIADARKRIDSALSFLADVSDGAVDFSCDLPIAIELPGGIIFDMTCEQYARDWALPQFYFHVITAYAILRNQGVAIGKADYVPHMFAYLRPVRMAN</sequence>
<accession>A0AA37HSM4</accession>
<evidence type="ECO:0000313" key="1">
    <source>
        <dbReference type="EMBL" id="GJD81274.1"/>
    </source>
</evidence>
<dbReference type="SUPFAM" id="SSF109854">
    <property type="entry name" value="DinB/YfiT-like putative metalloenzymes"/>
    <property type="match status" value="1"/>
</dbReference>
<comment type="caution">
    <text evidence="1">The sequence shown here is derived from an EMBL/GenBank/DDBJ whole genome shotgun (WGS) entry which is preliminary data.</text>
</comment>
<dbReference type="Gene3D" id="1.20.120.450">
    <property type="entry name" value="dinb family like domain"/>
    <property type="match status" value="1"/>
</dbReference>
<protein>
    <recommendedName>
        <fullName evidence="3">DUF1993 domain-containing protein</fullName>
    </recommendedName>
</protein>
<gene>
    <name evidence="1" type="ORF">NBEOAGPD_4520</name>
</gene>
<evidence type="ECO:0008006" key="3">
    <source>
        <dbReference type="Google" id="ProtNLM"/>
    </source>
</evidence>
<dbReference type="EMBL" id="BPQM01000132">
    <property type="protein sequence ID" value="GJD81274.1"/>
    <property type="molecule type" value="Genomic_DNA"/>
</dbReference>
<dbReference type="InterPro" id="IPR034660">
    <property type="entry name" value="DinB/YfiT-like"/>
</dbReference>
<name>A0AA37HSM4_9HYPH</name>
<reference evidence="1" key="2">
    <citation type="submission" date="2021-08" db="EMBL/GenBank/DDBJ databases">
        <authorList>
            <person name="Tani A."/>
            <person name="Ola A."/>
            <person name="Ogura Y."/>
            <person name="Katsura K."/>
            <person name="Hayashi T."/>
        </authorList>
    </citation>
    <scope>NUCLEOTIDE SEQUENCE</scope>
    <source>
        <strain evidence="1">NBRC 103626</strain>
    </source>
</reference>
<reference evidence="1" key="1">
    <citation type="journal article" date="2016" name="Front. Microbiol.">
        <title>Genome Sequence of the Piezophilic, Mesophilic Sulfate-Reducing Bacterium Desulfovibrio indicus J2T.</title>
        <authorList>
            <person name="Cao J."/>
            <person name="Maignien L."/>
            <person name="Shao Z."/>
            <person name="Alain K."/>
            <person name="Jebbar M."/>
        </authorList>
    </citation>
    <scope>NUCLEOTIDE SEQUENCE</scope>
    <source>
        <strain evidence="1">NBRC 103626</strain>
    </source>
</reference>